<dbReference type="EnsemblPlants" id="TuG1812G0200005849.01.T01">
    <property type="protein sequence ID" value="TuG1812G0200005849.01.T01"/>
    <property type="gene ID" value="TuG1812G0200005849.01"/>
</dbReference>
<keyword evidence="3" id="KW-1185">Reference proteome</keyword>
<evidence type="ECO:0008006" key="4">
    <source>
        <dbReference type="Google" id="ProtNLM"/>
    </source>
</evidence>
<feature type="signal peptide" evidence="1">
    <location>
        <begin position="1"/>
        <end position="23"/>
    </location>
</feature>
<dbReference type="AlphaFoldDB" id="A0A8R7PLN2"/>
<proteinExistence type="predicted"/>
<evidence type="ECO:0000313" key="2">
    <source>
        <dbReference type="EnsemblPlants" id="TuG1812G0200005849.01.T01"/>
    </source>
</evidence>
<protein>
    <recommendedName>
        <fullName evidence="4">Secreted protein</fullName>
    </recommendedName>
</protein>
<reference evidence="2" key="3">
    <citation type="submission" date="2022-06" db="UniProtKB">
        <authorList>
            <consortium name="EnsemblPlants"/>
        </authorList>
    </citation>
    <scope>IDENTIFICATION</scope>
</reference>
<reference evidence="3" key="1">
    <citation type="journal article" date="2013" name="Nature">
        <title>Draft genome of the wheat A-genome progenitor Triticum urartu.</title>
        <authorList>
            <person name="Ling H.Q."/>
            <person name="Zhao S."/>
            <person name="Liu D."/>
            <person name="Wang J."/>
            <person name="Sun H."/>
            <person name="Zhang C."/>
            <person name="Fan H."/>
            <person name="Li D."/>
            <person name="Dong L."/>
            <person name="Tao Y."/>
            <person name="Gao C."/>
            <person name="Wu H."/>
            <person name="Li Y."/>
            <person name="Cui Y."/>
            <person name="Guo X."/>
            <person name="Zheng S."/>
            <person name="Wang B."/>
            <person name="Yu K."/>
            <person name="Liang Q."/>
            <person name="Yang W."/>
            <person name="Lou X."/>
            <person name="Chen J."/>
            <person name="Feng M."/>
            <person name="Jian J."/>
            <person name="Zhang X."/>
            <person name="Luo G."/>
            <person name="Jiang Y."/>
            <person name="Liu J."/>
            <person name="Wang Z."/>
            <person name="Sha Y."/>
            <person name="Zhang B."/>
            <person name="Wu H."/>
            <person name="Tang D."/>
            <person name="Shen Q."/>
            <person name="Xue P."/>
            <person name="Zou S."/>
            <person name="Wang X."/>
            <person name="Liu X."/>
            <person name="Wang F."/>
            <person name="Yang Y."/>
            <person name="An X."/>
            <person name="Dong Z."/>
            <person name="Zhang K."/>
            <person name="Zhang X."/>
            <person name="Luo M.C."/>
            <person name="Dvorak J."/>
            <person name="Tong Y."/>
            <person name="Wang J."/>
            <person name="Yang H."/>
            <person name="Li Z."/>
            <person name="Wang D."/>
            <person name="Zhang A."/>
            <person name="Wang J."/>
        </authorList>
    </citation>
    <scope>NUCLEOTIDE SEQUENCE</scope>
    <source>
        <strain evidence="3">cv. G1812</strain>
    </source>
</reference>
<dbReference type="Gramene" id="TuG1812G0200005849.01.T01">
    <property type="protein sequence ID" value="TuG1812G0200005849.01.T01"/>
    <property type="gene ID" value="TuG1812G0200005849.01"/>
</dbReference>
<sequence>MRHSHRAFCVRCRLLALRRMTVCCFLWRSGQLRPSWRPTCPLRPKSPCPGPARYMVLNIQPRRGGASSPVCAYHPQRQHRMTRRFVDRM</sequence>
<evidence type="ECO:0000313" key="3">
    <source>
        <dbReference type="Proteomes" id="UP000015106"/>
    </source>
</evidence>
<organism evidence="2 3">
    <name type="scientific">Triticum urartu</name>
    <name type="common">Red wild einkorn</name>
    <name type="synonym">Crithodium urartu</name>
    <dbReference type="NCBI Taxonomy" id="4572"/>
    <lineage>
        <taxon>Eukaryota</taxon>
        <taxon>Viridiplantae</taxon>
        <taxon>Streptophyta</taxon>
        <taxon>Embryophyta</taxon>
        <taxon>Tracheophyta</taxon>
        <taxon>Spermatophyta</taxon>
        <taxon>Magnoliopsida</taxon>
        <taxon>Liliopsida</taxon>
        <taxon>Poales</taxon>
        <taxon>Poaceae</taxon>
        <taxon>BOP clade</taxon>
        <taxon>Pooideae</taxon>
        <taxon>Triticodae</taxon>
        <taxon>Triticeae</taxon>
        <taxon>Triticinae</taxon>
        <taxon>Triticum</taxon>
    </lineage>
</organism>
<accession>A0A8R7PLN2</accession>
<keyword evidence="1" id="KW-0732">Signal</keyword>
<dbReference type="Proteomes" id="UP000015106">
    <property type="component" value="Chromosome 2"/>
</dbReference>
<feature type="chain" id="PRO_5035828739" description="Secreted protein" evidence="1">
    <location>
        <begin position="24"/>
        <end position="89"/>
    </location>
</feature>
<name>A0A8R7PLN2_TRIUA</name>
<reference evidence="2" key="2">
    <citation type="submission" date="2018-03" db="EMBL/GenBank/DDBJ databases">
        <title>The Triticum urartu genome reveals the dynamic nature of wheat genome evolution.</title>
        <authorList>
            <person name="Ling H."/>
            <person name="Ma B."/>
            <person name="Shi X."/>
            <person name="Liu H."/>
            <person name="Dong L."/>
            <person name="Sun H."/>
            <person name="Cao Y."/>
            <person name="Gao Q."/>
            <person name="Zheng S."/>
            <person name="Li Y."/>
            <person name="Yu Y."/>
            <person name="Du H."/>
            <person name="Qi M."/>
            <person name="Li Y."/>
            <person name="Yu H."/>
            <person name="Cui Y."/>
            <person name="Wang N."/>
            <person name="Chen C."/>
            <person name="Wu H."/>
            <person name="Zhao Y."/>
            <person name="Zhang J."/>
            <person name="Li Y."/>
            <person name="Zhou W."/>
            <person name="Zhang B."/>
            <person name="Hu W."/>
            <person name="Eijk M."/>
            <person name="Tang J."/>
            <person name="Witsenboer H."/>
            <person name="Zhao S."/>
            <person name="Li Z."/>
            <person name="Zhang A."/>
            <person name="Wang D."/>
            <person name="Liang C."/>
        </authorList>
    </citation>
    <scope>NUCLEOTIDE SEQUENCE [LARGE SCALE GENOMIC DNA]</scope>
    <source>
        <strain evidence="2">cv. G1812</strain>
    </source>
</reference>
<evidence type="ECO:0000256" key="1">
    <source>
        <dbReference type="SAM" id="SignalP"/>
    </source>
</evidence>